<dbReference type="Proteomes" id="UP000026915">
    <property type="component" value="Chromosome 5"/>
</dbReference>
<gene>
    <name evidence="2" type="ORF">TCM_024472</name>
</gene>
<dbReference type="EMBL" id="CM001883">
    <property type="protein sequence ID" value="EOY09090.1"/>
    <property type="molecule type" value="Genomic_DNA"/>
</dbReference>
<dbReference type="PANTHER" id="PTHR33033">
    <property type="entry name" value="POLYNUCLEOTIDYL TRANSFERASE, RIBONUCLEASE H-LIKE SUPERFAMILY PROTEIN-RELATED"/>
    <property type="match status" value="1"/>
</dbReference>
<dbReference type="Gene3D" id="3.30.420.10">
    <property type="entry name" value="Ribonuclease H-like superfamily/Ribonuclease H"/>
    <property type="match status" value="1"/>
</dbReference>
<dbReference type="PANTHER" id="PTHR33033:SF121">
    <property type="entry name" value="POLYNUCLEOTIDYL TRANSFERASE, RIBONUCLEASE H-LIKE SUPERFAMILY PROTEIN"/>
    <property type="match status" value="1"/>
</dbReference>
<dbReference type="HOGENOM" id="CLU_1112959_0_0_1"/>
<dbReference type="GO" id="GO:0003676">
    <property type="term" value="F:nucleic acid binding"/>
    <property type="evidence" value="ECO:0007669"/>
    <property type="project" value="InterPro"/>
</dbReference>
<organism evidence="2 3">
    <name type="scientific">Theobroma cacao</name>
    <name type="common">Cacao</name>
    <name type="synonym">Cocoa</name>
    <dbReference type="NCBI Taxonomy" id="3641"/>
    <lineage>
        <taxon>Eukaryota</taxon>
        <taxon>Viridiplantae</taxon>
        <taxon>Streptophyta</taxon>
        <taxon>Embryophyta</taxon>
        <taxon>Tracheophyta</taxon>
        <taxon>Spermatophyta</taxon>
        <taxon>Magnoliopsida</taxon>
        <taxon>eudicotyledons</taxon>
        <taxon>Gunneridae</taxon>
        <taxon>Pentapetalae</taxon>
        <taxon>rosids</taxon>
        <taxon>malvids</taxon>
        <taxon>Malvales</taxon>
        <taxon>Malvaceae</taxon>
        <taxon>Byttnerioideae</taxon>
        <taxon>Theobroma</taxon>
    </lineage>
</organism>
<sequence length="205" mass="23403">MILSTNATNKELWKNVWAGLAPLKVEVFTWRVIRGRVPIKEELVKRNLLERDMALWPLCNKDIESVNHLFFTCPETWRSWSVWMAIWNVQGYMPNNATTFFMAWNYTYVEPSKKKIGLRGVLRDDAGVVKMTFSKLAGCGGANSTEILAINEAMISKPSEAPWRFWHIVSQIKSMSSKLLGWDIKHIPRSGNDMANSLAKDGVGR</sequence>
<keyword evidence="3" id="KW-1185">Reference proteome</keyword>
<dbReference type="InParanoid" id="A0A061EVH5"/>
<reference evidence="2 3" key="1">
    <citation type="journal article" date="2013" name="Genome Biol.">
        <title>The genome sequence of the most widely cultivated cacao type and its use to identify candidate genes regulating pod color.</title>
        <authorList>
            <person name="Motamayor J.C."/>
            <person name="Mockaitis K."/>
            <person name="Schmutz J."/>
            <person name="Haiminen N."/>
            <person name="Iii D.L."/>
            <person name="Cornejo O."/>
            <person name="Findley S.D."/>
            <person name="Zheng P."/>
            <person name="Utro F."/>
            <person name="Royaert S."/>
            <person name="Saski C."/>
            <person name="Jenkins J."/>
            <person name="Podicheti R."/>
            <person name="Zhao M."/>
            <person name="Scheffler B.E."/>
            <person name="Stack J.C."/>
            <person name="Feltus F.A."/>
            <person name="Mustiga G.M."/>
            <person name="Amores F."/>
            <person name="Phillips W."/>
            <person name="Marelli J.P."/>
            <person name="May G.D."/>
            <person name="Shapiro H."/>
            <person name="Ma J."/>
            <person name="Bustamante C.D."/>
            <person name="Schnell R.J."/>
            <person name="Main D."/>
            <person name="Gilbert D."/>
            <person name="Parida L."/>
            <person name="Kuhn D.N."/>
        </authorList>
    </citation>
    <scope>NUCLEOTIDE SEQUENCE [LARGE SCALE GENOMIC DNA]</scope>
    <source>
        <strain evidence="3">cv. Matina 1-6</strain>
    </source>
</reference>
<dbReference type="Pfam" id="PF13966">
    <property type="entry name" value="zf-RVT"/>
    <property type="match status" value="1"/>
</dbReference>
<feature type="domain" description="Reverse transcriptase zinc-binding" evidence="1">
    <location>
        <begin position="4"/>
        <end position="80"/>
    </location>
</feature>
<dbReference type="AlphaFoldDB" id="A0A061EVH5"/>
<proteinExistence type="predicted"/>
<dbReference type="InterPro" id="IPR036397">
    <property type="entry name" value="RNaseH_sf"/>
</dbReference>
<evidence type="ECO:0000313" key="3">
    <source>
        <dbReference type="Proteomes" id="UP000026915"/>
    </source>
</evidence>
<name>A0A061EVH5_THECC</name>
<protein>
    <recommendedName>
        <fullName evidence="1">Reverse transcriptase zinc-binding domain-containing protein</fullName>
    </recommendedName>
</protein>
<dbReference type="CDD" id="cd06222">
    <property type="entry name" value="RNase_H_like"/>
    <property type="match status" value="1"/>
</dbReference>
<dbReference type="InterPro" id="IPR044730">
    <property type="entry name" value="RNase_H-like_dom_plant"/>
</dbReference>
<accession>A0A061EVH5</accession>
<dbReference type="InterPro" id="IPR026960">
    <property type="entry name" value="RVT-Znf"/>
</dbReference>
<dbReference type="Gramene" id="EOY09090">
    <property type="protein sequence ID" value="EOY09090"/>
    <property type="gene ID" value="TCM_024472"/>
</dbReference>
<evidence type="ECO:0000313" key="2">
    <source>
        <dbReference type="EMBL" id="EOY09090.1"/>
    </source>
</evidence>
<evidence type="ECO:0000259" key="1">
    <source>
        <dbReference type="Pfam" id="PF13966"/>
    </source>
</evidence>